<feature type="region of interest" description="Disordered" evidence="1">
    <location>
        <begin position="1"/>
        <end position="20"/>
    </location>
</feature>
<accession>A0A0P0WY75</accession>
<dbReference type="OMA" id="WARGRMT"/>
<dbReference type="EMBL" id="AP008212">
    <property type="protein sequence ID" value="BAH93593.1"/>
    <property type="molecule type" value="Genomic_DNA"/>
</dbReference>
<protein>
    <submittedName>
        <fullName evidence="2">Os06g0579300 protein</fullName>
    </submittedName>
</protein>
<dbReference type="Gramene" id="Os06t0579201-01">
    <property type="protein sequence ID" value="Os06t0579201-01"/>
    <property type="gene ID" value="Os06g0579201"/>
</dbReference>
<reference evidence="3" key="2">
    <citation type="journal article" date="2008" name="Nucleic Acids Res.">
        <title>The rice annotation project database (RAP-DB): 2008 update.</title>
        <authorList>
            <consortium name="The rice annotation project (RAP)"/>
        </authorList>
    </citation>
    <scope>GENOME REANNOTATION</scope>
    <source>
        <strain evidence="3">cv. Nipponbare</strain>
    </source>
</reference>
<evidence type="ECO:0000256" key="1">
    <source>
        <dbReference type="SAM" id="MobiDB-lite"/>
    </source>
</evidence>
<dbReference type="AlphaFoldDB" id="A0A0P0WY75"/>
<sequence>MQEEAGKQPTMSPSPNTIDALRIGCRQRKSSAARGWARGRMTTKGVSSSHQNCKFG</sequence>
<dbReference type="KEGG" id="dosa:Os06g0579300"/>
<gene>
    <name evidence="2" type="ordered locus">Os06g0579300</name>
</gene>
<feature type="region of interest" description="Disordered" evidence="1">
    <location>
        <begin position="27"/>
        <end position="56"/>
    </location>
</feature>
<reference evidence="2 3" key="1">
    <citation type="journal article" date="2005" name="Nature">
        <title>The map-based sequence of the rice genome.</title>
        <authorList>
            <consortium name="International rice genome sequencing project (IRGSP)"/>
            <person name="Matsumoto T."/>
            <person name="Wu J."/>
            <person name="Kanamori H."/>
            <person name="Katayose Y."/>
            <person name="Fujisawa M."/>
            <person name="Namiki N."/>
            <person name="Mizuno H."/>
            <person name="Yamamoto K."/>
            <person name="Antonio B.A."/>
            <person name="Baba T."/>
            <person name="Sakata K."/>
            <person name="Nagamura Y."/>
            <person name="Aoki H."/>
            <person name="Arikawa K."/>
            <person name="Arita K."/>
            <person name="Bito T."/>
            <person name="Chiden Y."/>
            <person name="Fujitsuka N."/>
            <person name="Fukunaka R."/>
            <person name="Hamada M."/>
            <person name="Harada C."/>
            <person name="Hayashi A."/>
            <person name="Hijishita S."/>
            <person name="Honda M."/>
            <person name="Hosokawa S."/>
            <person name="Ichikawa Y."/>
            <person name="Idonuma A."/>
            <person name="Iijima M."/>
            <person name="Ikeda M."/>
            <person name="Ikeno M."/>
            <person name="Ito K."/>
            <person name="Ito S."/>
            <person name="Ito T."/>
            <person name="Ito Y."/>
            <person name="Ito Y."/>
            <person name="Iwabuchi A."/>
            <person name="Kamiya K."/>
            <person name="Karasawa W."/>
            <person name="Kurita K."/>
            <person name="Katagiri S."/>
            <person name="Kikuta A."/>
            <person name="Kobayashi H."/>
            <person name="Kobayashi N."/>
            <person name="Machita K."/>
            <person name="Maehara T."/>
            <person name="Masukawa M."/>
            <person name="Mizubayashi T."/>
            <person name="Mukai Y."/>
            <person name="Nagasaki H."/>
            <person name="Nagata Y."/>
            <person name="Naito S."/>
            <person name="Nakashima M."/>
            <person name="Nakama Y."/>
            <person name="Nakamichi Y."/>
            <person name="Nakamura M."/>
            <person name="Meguro A."/>
            <person name="Negishi M."/>
            <person name="Ohta I."/>
            <person name="Ohta T."/>
            <person name="Okamoto M."/>
            <person name="Ono N."/>
            <person name="Saji S."/>
            <person name="Sakaguchi M."/>
            <person name="Sakai K."/>
            <person name="Shibata M."/>
            <person name="Shimokawa T."/>
            <person name="Song J."/>
            <person name="Takazaki Y."/>
            <person name="Terasawa K."/>
            <person name="Tsugane M."/>
            <person name="Tsuji K."/>
            <person name="Ueda S."/>
            <person name="Waki K."/>
            <person name="Yamagata H."/>
            <person name="Yamamoto M."/>
            <person name="Yamamoto S."/>
            <person name="Yamane H."/>
            <person name="Yoshiki S."/>
            <person name="Yoshihara R."/>
            <person name="Yukawa K."/>
            <person name="Zhong H."/>
            <person name="Yano M."/>
            <person name="Yuan Q."/>
            <person name="Ouyang S."/>
            <person name="Liu J."/>
            <person name="Jones K.M."/>
            <person name="Gansberger K."/>
            <person name="Moffat K."/>
            <person name="Hill J."/>
            <person name="Bera J."/>
            <person name="Fadrosh D."/>
            <person name="Jin S."/>
            <person name="Johri S."/>
            <person name="Kim M."/>
            <person name="Overton L."/>
            <person name="Reardon M."/>
            <person name="Tsitrin T."/>
            <person name="Vuong H."/>
            <person name="Weaver B."/>
            <person name="Ciecko A."/>
            <person name="Tallon L."/>
            <person name="Jackson J."/>
            <person name="Pai G."/>
            <person name="Aken S.V."/>
            <person name="Utterback T."/>
            <person name="Reidmuller S."/>
            <person name="Feldblyum T."/>
            <person name="Hsiao J."/>
            <person name="Zismann V."/>
            <person name="Iobst S."/>
            <person name="de Vazeille A.R."/>
            <person name="Buell C.R."/>
            <person name="Ying K."/>
            <person name="Li Y."/>
            <person name="Lu T."/>
            <person name="Huang Y."/>
            <person name="Zhao Q."/>
            <person name="Feng Q."/>
            <person name="Zhang L."/>
            <person name="Zhu J."/>
            <person name="Weng Q."/>
            <person name="Mu J."/>
            <person name="Lu Y."/>
            <person name="Fan D."/>
            <person name="Liu Y."/>
            <person name="Guan J."/>
            <person name="Zhang Y."/>
            <person name="Yu S."/>
            <person name="Liu X."/>
            <person name="Zhang Y."/>
            <person name="Hong G."/>
            <person name="Han B."/>
            <person name="Choisne N."/>
            <person name="Demange N."/>
            <person name="Orjeda G."/>
            <person name="Samain S."/>
            <person name="Cattolico L."/>
            <person name="Pelletier E."/>
            <person name="Couloux A."/>
            <person name="Segurens B."/>
            <person name="Wincker P."/>
            <person name="D'Hont A."/>
            <person name="Scarpelli C."/>
            <person name="Weissenbach J."/>
            <person name="Salanoubat M."/>
            <person name="Quetier F."/>
            <person name="Yu Y."/>
            <person name="Kim H.R."/>
            <person name="Rambo T."/>
            <person name="Currie J."/>
            <person name="Collura K."/>
            <person name="Luo M."/>
            <person name="Yang T."/>
            <person name="Ammiraju J.S.S."/>
            <person name="Engler F."/>
            <person name="Soderlund C."/>
            <person name="Wing R.A."/>
            <person name="Palmer L.E."/>
            <person name="de la Bastide M."/>
            <person name="Spiegel L."/>
            <person name="Nascimento L."/>
            <person name="Zutavern T."/>
            <person name="O'Shaughnessy A."/>
            <person name="Dike S."/>
            <person name="Dedhia N."/>
            <person name="Preston R."/>
            <person name="Balija V."/>
            <person name="McCombie W.R."/>
            <person name="Chow T."/>
            <person name="Chen H."/>
            <person name="Chung M."/>
            <person name="Chen C."/>
            <person name="Shaw J."/>
            <person name="Wu H."/>
            <person name="Hsiao K."/>
            <person name="Chao Y."/>
            <person name="Chu M."/>
            <person name="Cheng C."/>
            <person name="Hour A."/>
            <person name="Lee P."/>
            <person name="Lin S."/>
            <person name="Lin Y."/>
            <person name="Liou J."/>
            <person name="Liu S."/>
            <person name="Hsing Y."/>
            <person name="Raghuvanshi S."/>
            <person name="Mohanty A."/>
            <person name="Bharti A.K."/>
            <person name="Gaur A."/>
            <person name="Gupta V."/>
            <person name="Kumar D."/>
            <person name="Ravi V."/>
            <person name="Vij S."/>
            <person name="Kapur A."/>
            <person name="Khurana P."/>
            <person name="Khurana P."/>
            <person name="Khurana J.P."/>
            <person name="Tyagi A.K."/>
            <person name="Gaikwad K."/>
            <person name="Singh A."/>
            <person name="Dalal V."/>
            <person name="Srivastava S."/>
            <person name="Dixit A."/>
            <person name="Pal A.K."/>
            <person name="Ghazi I.A."/>
            <person name="Yadav M."/>
            <person name="Pandit A."/>
            <person name="Bhargava A."/>
            <person name="Sureshbabu K."/>
            <person name="Batra K."/>
            <person name="Sharma T.R."/>
            <person name="Mohapatra T."/>
            <person name="Singh N.K."/>
            <person name="Messing J."/>
            <person name="Nelson A.B."/>
            <person name="Fuks G."/>
            <person name="Kavchok S."/>
            <person name="Keizer G."/>
            <person name="Linton E."/>
            <person name="Llaca V."/>
            <person name="Song R."/>
            <person name="Tanyolac B."/>
            <person name="Young S."/>
            <person name="Ho-Il K."/>
            <person name="Hahn J.H."/>
            <person name="Sangsakoo G."/>
            <person name="Vanavichit A."/>
            <person name="de Mattos Luiz.A.T."/>
            <person name="Zimmer P.D."/>
            <person name="Malone G."/>
            <person name="Dellagostin O."/>
            <person name="de Oliveira A.C."/>
            <person name="Bevan M."/>
            <person name="Bancroft I."/>
            <person name="Minx P."/>
            <person name="Cordum H."/>
            <person name="Wilson R."/>
            <person name="Cheng Z."/>
            <person name="Jin W."/>
            <person name="Jiang J."/>
            <person name="Leong S.A."/>
            <person name="Iwama H."/>
            <person name="Gojobori T."/>
            <person name="Itoh T."/>
            <person name="Niimura Y."/>
            <person name="Fujii Y."/>
            <person name="Habara T."/>
            <person name="Sakai H."/>
            <person name="Sato Y."/>
            <person name="Wilson G."/>
            <person name="Kumar K."/>
            <person name="McCouch S."/>
            <person name="Juretic N."/>
            <person name="Hoen D."/>
            <person name="Wright S."/>
            <person name="Bruskiewich R."/>
            <person name="Bureau T."/>
            <person name="Miyao A."/>
            <person name="Hirochika H."/>
            <person name="Nishikawa T."/>
            <person name="Kadowaki K."/>
            <person name="Sugiura M."/>
            <person name="Burr B."/>
            <person name="Sasaki T."/>
        </authorList>
    </citation>
    <scope>NUCLEOTIDE SEQUENCE [LARGE SCALE GENOMIC DNA]</scope>
    <source>
        <strain evidence="3">cv. Nipponbare</strain>
    </source>
</reference>
<dbReference type="Proteomes" id="UP000000763">
    <property type="component" value="Chromosome 6"/>
</dbReference>
<name>A0A0P0WY75_ORYSJ</name>
<evidence type="ECO:0000313" key="2">
    <source>
        <dbReference type="EMBL" id="BAH93593.1"/>
    </source>
</evidence>
<feature type="compositionally biased region" description="Polar residues" evidence="1">
    <location>
        <begin position="44"/>
        <end position="56"/>
    </location>
</feature>
<proteinExistence type="predicted"/>
<organism evidence="2 3">
    <name type="scientific">Oryza sativa subsp. japonica</name>
    <name type="common">Rice</name>
    <dbReference type="NCBI Taxonomy" id="39947"/>
    <lineage>
        <taxon>Eukaryota</taxon>
        <taxon>Viridiplantae</taxon>
        <taxon>Streptophyta</taxon>
        <taxon>Embryophyta</taxon>
        <taxon>Tracheophyta</taxon>
        <taxon>Spermatophyta</taxon>
        <taxon>Magnoliopsida</taxon>
        <taxon>Liliopsida</taxon>
        <taxon>Poales</taxon>
        <taxon>Poaceae</taxon>
        <taxon>BOP clade</taxon>
        <taxon>Oryzoideae</taxon>
        <taxon>Oryzeae</taxon>
        <taxon>Oryzinae</taxon>
        <taxon>Oryza</taxon>
        <taxon>Oryza sativa</taxon>
    </lineage>
</organism>
<evidence type="ECO:0000313" key="3">
    <source>
        <dbReference type="Proteomes" id="UP000000763"/>
    </source>
</evidence>